<gene>
    <name evidence="1" type="ORF">RFI_22514</name>
</gene>
<dbReference type="AlphaFoldDB" id="X6MLG3"/>
<evidence type="ECO:0000313" key="2">
    <source>
        <dbReference type="Proteomes" id="UP000023152"/>
    </source>
</evidence>
<sequence length="346" mass="40636">MGNKQNTSRWGEIFDILPCGLFRPQCVVFKNEILICGTWKIASCYSYNMSTQQYKLFYEDKRMCNGHAIIKLPNENEENEEEVTLLLLGSFQNRVAWMKYRSVWAWQSNFQKNNEWIPEEKSKGINAYLEDPCVVVGGSKNQYLFVVYRPNNISVLMLHNLELFAKGTLPIDCIVGASCFVKTDNCNQMIFFNRLHGYLITFDETVQHFQFQKLTVCNKLRGRFDYSSVRVKDWILLIGGKFGLKSFDTIYCYSISLKIWRLSKYRLPISLHGSCAIVDDQLCWLHVIGGKHENKDSRHHFKIKIADIINNWRDENEIVVIEHWFRTCKISFLWVRDLNDVINSFL</sequence>
<evidence type="ECO:0000313" key="1">
    <source>
        <dbReference type="EMBL" id="ETO14853.1"/>
    </source>
</evidence>
<dbReference type="Gene3D" id="2.120.10.80">
    <property type="entry name" value="Kelch-type beta propeller"/>
    <property type="match status" value="1"/>
</dbReference>
<dbReference type="EMBL" id="ASPP01019709">
    <property type="protein sequence ID" value="ETO14853.1"/>
    <property type="molecule type" value="Genomic_DNA"/>
</dbReference>
<name>X6MLG3_RETFI</name>
<dbReference type="SUPFAM" id="SSF50965">
    <property type="entry name" value="Galactose oxidase, central domain"/>
    <property type="match status" value="1"/>
</dbReference>
<dbReference type="InterPro" id="IPR011043">
    <property type="entry name" value="Gal_Oxase/kelch_b-propeller"/>
</dbReference>
<comment type="caution">
    <text evidence="1">The sequence shown here is derived from an EMBL/GenBank/DDBJ whole genome shotgun (WGS) entry which is preliminary data.</text>
</comment>
<proteinExistence type="predicted"/>
<dbReference type="Proteomes" id="UP000023152">
    <property type="component" value="Unassembled WGS sequence"/>
</dbReference>
<reference evidence="1 2" key="1">
    <citation type="journal article" date="2013" name="Curr. Biol.">
        <title>The Genome of the Foraminiferan Reticulomyxa filosa.</title>
        <authorList>
            <person name="Glockner G."/>
            <person name="Hulsmann N."/>
            <person name="Schleicher M."/>
            <person name="Noegel A.A."/>
            <person name="Eichinger L."/>
            <person name="Gallinger C."/>
            <person name="Pawlowski J."/>
            <person name="Sierra R."/>
            <person name="Euteneuer U."/>
            <person name="Pillet L."/>
            <person name="Moustafa A."/>
            <person name="Platzer M."/>
            <person name="Groth M."/>
            <person name="Szafranski K."/>
            <person name="Schliwa M."/>
        </authorList>
    </citation>
    <scope>NUCLEOTIDE SEQUENCE [LARGE SCALE GENOMIC DNA]</scope>
</reference>
<protein>
    <submittedName>
        <fullName evidence="1">Uncharacterized protein</fullName>
    </submittedName>
</protein>
<organism evidence="1 2">
    <name type="scientific">Reticulomyxa filosa</name>
    <dbReference type="NCBI Taxonomy" id="46433"/>
    <lineage>
        <taxon>Eukaryota</taxon>
        <taxon>Sar</taxon>
        <taxon>Rhizaria</taxon>
        <taxon>Retaria</taxon>
        <taxon>Foraminifera</taxon>
        <taxon>Monothalamids</taxon>
        <taxon>Reticulomyxidae</taxon>
        <taxon>Reticulomyxa</taxon>
    </lineage>
</organism>
<accession>X6MLG3</accession>
<keyword evidence="2" id="KW-1185">Reference proteome</keyword>
<dbReference type="InterPro" id="IPR015915">
    <property type="entry name" value="Kelch-typ_b-propeller"/>
</dbReference>